<dbReference type="InterPro" id="IPR050706">
    <property type="entry name" value="Cyclic-di-GMP_PDE-like"/>
</dbReference>
<dbReference type="Proteomes" id="UP000192907">
    <property type="component" value="Unassembled WGS sequence"/>
</dbReference>
<keyword evidence="5" id="KW-1185">Reference proteome</keyword>
<dbReference type="OrthoDB" id="5293040at2"/>
<dbReference type="RefSeq" id="WP_132318533.1">
    <property type="nucleotide sequence ID" value="NZ_FWZT01000007.1"/>
</dbReference>
<dbReference type="Gene3D" id="2.60.120.10">
    <property type="entry name" value="Jelly Rolls"/>
    <property type="match status" value="1"/>
</dbReference>
<dbReference type="SMART" id="SM00100">
    <property type="entry name" value="cNMP"/>
    <property type="match status" value="1"/>
</dbReference>
<dbReference type="AlphaFoldDB" id="A0A1Y6BTU2"/>
<dbReference type="Pfam" id="PF00027">
    <property type="entry name" value="cNMP_binding"/>
    <property type="match status" value="1"/>
</dbReference>
<dbReference type="InterPro" id="IPR018488">
    <property type="entry name" value="cNMP-bd_CS"/>
</dbReference>
<dbReference type="InterPro" id="IPR014710">
    <property type="entry name" value="RmlC-like_jellyroll"/>
</dbReference>
<dbReference type="Pfam" id="PF00563">
    <property type="entry name" value="EAL"/>
    <property type="match status" value="1"/>
</dbReference>
<proteinExistence type="predicted"/>
<feature type="domain" description="Cyclic nucleotide-binding" evidence="2">
    <location>
        <begin position="6"/>
        <end position="106"/>
    </location>
</feature>
<evidence type="ECO:0000313" key="4">
    <source>
        <dbReference type="EMBL" id="SMF20928.1"/>
    </source>
</evidence>
<sequence length="412" mass="45660">MISQRKRFKAGELVFREGQSGDCAYIIESGRIEIFIGDDDNPVTLTHLGEGEIFGEMSVIDGSPRSASARAIEPCELVLVSSEAISERIDSADPIVRLLISMLLTRMRQANQSATGGPKIVQPEPAGILTDEGGEGQTQKVLEKMRIESELKQALVSNEFMLHFQPIMDLQKGRISGFEALIRWNSPTRGLVRPDIFMGIAEETSLIVPIGKWVIEKSAEALKVLNHRYRQSHPEDEDLFMSINISGRQFHDDEFFSHLEGAIAQAGVKTSQIKLEVTERIFMEGPSALQAINRCRDMGFHVALDDFGTGYSSLSYLAQFQVDSLKVDQSFIRSMLQDEKTFVITNAIIAMANGLGIPVIAEGIEIEKEHRVLVGMECRFAQGYLFSRPIPLGDALNYVSISNDFAETVNAS</sequence>
<dbReference type="InterPro" id="IPR000595">
    <property type="entry name" value="cNMP-bd_dom"/>
</dbReference>
<dbReference type="PROSITE" id="PS50042">
    <property type="entry name" value="CNMP_BINDING_3"/>
    <property type="match status" value="1"/>
</dbReference>
<evidence type="ECO:0000256" key="1">
    <source>
        <dbReference type="SAM" id="MobiDB-lite"/>
    </source>
</evidence>
<dbReference type="CDD" id="cd01948">
    <property type="entry name" value="EAL"/>
    <property type="match status" value="1"/>
</dbReference>
<evidence type="ECO:0000313" key="5">
    <source>
        <dbReference type="Proteomes" id="UP000192907"/>
    </source>
</evidence>
<dbReference type="InterPro" id="IPR001633">
    <property type="entry name" value="EAL_dom"/>
</dbReference>
<dbReference type="PROSITE" id="PS50883">
    <property type="entry name" value="EAL"/>
    <property type="match status" value="1"/>
</dbReference>
<dbReference type="SUPFAM" id="SSF51206">
    <property type="entry name" value="cAMP-binding domain-like"/>
    <property type="match status" value="1"/>
</dbReference>
<evidence type="ECO:0000259" key="2">
    <source>
        <dbReference type="PROSITE" id="PS50042"/>
    </source>
</evidence>
<name>A0A1Y6BTU2_9BACT</name>
<reference evidence="5" key="1">
    <citation type="submission" date="2017-04" db="EMBL/GenBank/DDBJ databases">
        <authorList>
            <person name="Varghese N."/>
            <person name="Submissions S."/>
        </authorList>
    </citation>
    <scope>NUCLEOTIDE SEQUENCE [LARGE SCALE GENOMIC DNA]</scope>
    <source>
        <strain evidence="5">RKEM611</strain>
    </source>
</reference>
<dbReference type="SUPFAM" id="SSF141868">
    <property type="entry name" value="EAL domain-like"/>
    <property type="match status" value="1"/>
</dbReference>
<accession>A0A1Y6BTU2</accession>
<dbReference type="PROSITE" id="PS00889">
    <property type="entry name" value="CNMP_BINDING_2"/>
    <property type="match status" value="1"/>
</dbReference>
<dbReference type="CDD" id="cd00038">
    <property type="entry name" value="CAP_ED"/>
    <property type="match status" value="1"/>
</dbReference>
<dbReference type="PANTHER" id="PTHR33121:SF71">
    <property type="entry name" value="OXYGEN SENSOR PROTEIN DOSP"/>
    <property type="match status" value="1"/>
</dbReference>
<dbReference type="STRING" id="1513793.SAMN06296036_10773"/>
<feature type="domain" description="EAL" evidence="3">
    <location>
        <begin position="144"/>
        <end position="403"/>
    </location>
</feature>
<dbReference type="GO" id="GO:0071111">
    <property type="term" value="F:cyclic-guanylate-specific phosphodiesterase activity"/>
    <property type="evidence" value="ECO:0007669"/>
    <property type="project" value="InterPro"/>
</dbReference>
<dbReference type="EMBL" id="FWZT01000007">
    <property type="protein sequence ID" value="SMF20928.1"/>
    <property type="molecule type" value="Genomic_DNA"/>
</dbReference>
<organism evidence="4 5">
    <name type="scientific">Pseudobacteriovorax antillogorgiicola</name>
    <dbReference type="NCBI Taxonomy" id="1513793"/>
    <lineage>
        <taxon>Bacteria</taxon>
        <taxon>Pseudomonadati</taxon>
        <taxon>Bdellovibrionota</taxon>
        <taxon>Oligoflexia</taxon>
        <taxon>Oligoflexales</taxon>
        <taxon>Pseudobacteriovoracaceae</taxon>
        <taxon>Pseudobacteriovorax</taxon>
    </lineage>
</organism>
<dbReference type="InterPro" id="IPR035919">
    <property type="entry name" value="EAL_sf"/>
</dbReference>
<dbReference type="InterPro" id="IPR018490">
    <property type="entry name" value="cNMP-bd_dom_sf"/>
</dbReference>
<evidence type="ECO:0000259" key="3">
    <source>
        <dbReference type="PROSITE" id="PS50883"/>
    </source>
</evidence>
<dbReference type="PANTHER" id="PTHR33121">
    <property type="entry name" value="CYCLIC DI-GMP PHOSPHODIESTERASE PDEF"/>
    <property type="match status" value="1"/>
</dbReference>
<dbReference type="PRINTS" id="PR00103">
    <property type="entry name" value="CAMPKINASE"/>
</dbReference>
<dbReference type="Gene3D" id="3.20.20.450">
    <property type="entry name" value="EAL domain"/>
    <property type="match status" value="1"/>
</dbReference>
<gene>
    <name evidence="4" type="ORF">SAMN06296036_10773</name>
</gene>
<protein>
    <submittedName>
        <fullName evidence="4">EAL domain, c-di-GMP-specific phosphodiesterase class I (Or its enzymatically inactive variant)</fullName>
    </submittedName>
</protein>
<feature type="region of interest" description="Disordered" evidence="1">
    <location>
        <begin position="114"/>
        <end position="133"/>
    </location>
</feature>
<dbReference type="SMART" id="SM00052">
    <property type="entry name" value="EAL"/>
    <property type="match status" value="1"/>
</dbReference>